<dbReference type="Proteomes" id="UP000808761">
    <property type="component" value="Unassembled WGS sequence"/>
</dbReference>
<evidence type="ECO:0000313" key="2">
    <source>
        <dbReference type="Proteomes" id="UP000808761"/>
    </source>
</evidence>
<comment type="caution">
    <text evidence="1">The sequence shown here is derived from an EMBL/GenBank/DDBJ whole genome shotgun (WGS) entry which is preliminary data.</text>
</comment>
<dbReference type="InterPro" id="IPR036390">
    <property type="entry name" value="WH_DNA-bd_sf"/>
</dbReference>
<sequence>MTDEKEMRIIEEISRRSDLTQRELSARTRLSLGAVNIILKRMLRRGVIKTKSLTPRKVEYFLTPKGFSEKARKSYNYVLKTVNLVKMVREEIAKIILEEYNQGQKKFIVLGGDDLADIIELALKGFDYKRVADLSEIDDLKAMVFVGVKDRKVNGFRSINIHDRLGGLYWGTD</sequence>
<dbReference type="Gene3D" id="1.10.10.10">
    <property type="entry name" value="Winged helix-like DNA-binding domain superfamily/Winged helix DNA-binding domain"/>
    <property type="match status" value="1"/>
</dbReference>
<dbReference type="InterPro" id="IPR036388">
    <property type="entry name" value="WH-like_DNA-bd_sf"/>
</dbReference>
<organism evidence="1 2">
    <name type="scientific">Candidatus Saganbacteria bacterium</name>
    <dbReference type="NCBI Taxonomy" id="2575572"/>
    <lineage>
        <taxon>Bacteria</taxon>
        <taxon>Bacillati</taxon>
        <taxon>Saganbacteria</taxon>
    </lineage>
</organism>
<protein>
    <submittedName>
        <fullName evidence="1">Winged helix-turn-helix transcriptional regulator</fullName>
    </submittedName>
</protein>
<evidence type="ECO:0000313" key="1">
    <source>
        <dbReference type="EMBL" id="MBI5078417.1"/>
    </source>
</evidence>
<proteinExistence type="predicted"/>
<accession>A0A9D6UJT6</accession>
<dbReference type="SUPFAM" id="SSF46785">
    <property type="entry name" value="Winged helix' DNA-binding domain"/>
    <property type="match status" value="1"/>
</dbReference>
<dbReference type="Pfam" id="PF13412">
    <property type="entry name" value="HTH_24"/>
    <property type="match status" value="1"/>
</dbReference>
<reference evidence="1" key="1">
    <citation type="submission" date="2020-07" db="EMBL/GenBank/DDBJ databases">
        <title>Huge and variable diversity of episymbiotic CPR bacteria and DPANN archaea in groundwater ecosystems.</title>
        <authorList>
            <person name="He C.Y."/>
            <person name="Keren R."/>
            <person name="Whittaker M."/>
            <person name="Farag I.F."/>
            <person name="Doudna J."/>
            <person name="Cate J.H.D."/>
            <person name="Banfield J.F."/>
        </authorList>
    </citation>
    <scope>NUCLEOTIDE SEQUENCE</scope>
    <source>
        <strain evidence="1">NC_groundwater_1860_Pr3_B-0.1um_51_7</strain>
    </source>
</reference>
<dbReference type="AlphaFoldDB" id="A0A9D6UJT6"/>
<dbReference type="EMBL" id="JACRKR010000007">
    <property type="protein sequence ID" value="MBI5078417.1"/>
    <property type="molecule type" value="Genomic_DNA"/>
</dbReference>
<name>A0A9D6UJT6_UNCSA</name>
<gene>
    <name evidence="1" type="ORF">HZB08_00135</name>
</gene>